<dbReference type="RefSeq" id="WP_152948232.1">
    <property type="nucleotide sequence ID" value="NZ_WHYR01000067.1"/>
</dbReference>
<organism evidence="1 2">
    <name type="scientific">Desulfofundulus thermobenzoicus</name>
    <dbReference type="NCBI Taxonomy" id="29376"/>
    <lineage>
        <taxon>Bacteria</taxon>
        <taxon>Bacillati</taxon>
        <taxon>Bacillota</taxon>
        <taxon>Clostridia</taxon>
        <taxon>Eubacteriales</taxon>
        <taxon>Peptococcaceae</taxon>
        <taxon>Desulfofundulus</taxon>
    </lineage>
</organism>
<reference evidence="1 2" key="1">
    <citation type="submission" date="2019-10" db="EMBL/GenBank/DDBJ databases">
        <title>Comparative genomics of sulfur disproportionating microorganisms.</title>
        <authorList>
            <person name="Ward L.M."/>
            <person name="Bertran E."/>
            <person name="Johnston D."/>
        </authorList>
    </citation>
    <scope>NUCLEOTIDE SEQUENCE [LARGE SCALE GENOMIC DNA]</scope>
    <source>
        <strain evidence="1 2">DSM 14055</strain>
    </source>
</reference>
<name>A0A6N7IUH7_9FIRM</name>
<dbReference type="EMBL" id="WHYR01000067">
    <property type="protein sequence ID" value="MQL53775.1"/>
    <property type="molecule type" value="Genomic_DNA"/>
</dbReference>
<keyword evidence="2" id="KW-1185">Reference proteome</keyword>
<comment type="caution">
    <text evidence="1">The sequence shown here is derived from an EMBL/GenBank/DDBJ whole genome shotgun (WGS) entry which is preliminary data.</text>
</comment>
<accession>A0A6N7IUH7</accession>
<protein>
    <submittedName>
        <fullName evidence="1">Uncharacterized protein</fullName>
    </submittedName>
</protein>
<dbReference type="AlphaFoldDB" id="A0A6N7IUH7"/>
<evidence type="ECO:0000313" key="2">
    <source>
        <dbReference type="Proteomes" id="UP000441717"/>
    </source>
</evidence>
<dbReference type="Proteomes" id="UP000441717">
    <property type="component" value="Unassembled WGS sequence"/>
</dbReference>
<gene>
    <name evidence="1" type="ORF">GFC01_16225</name>
</gene>
<proteinExistence type="predicted"/>
<sequence length="106" mass="12339">MIQMTPDVHNLLAFLSNLVNKPLPEIRQACAQKIYSMEVTGNPDRQLVEHLKSMILLIRHLRRPPLARDQEVRQALIDFFTQVYQHDPRAKHVLAVLQKEDPKPKP</sequence>
<evidence type="ECO:0000313" key="1">
    <source>
        <dbReference type="EMBL" id="MQL53775.1"/>
    </source>
</evidence>
<dbReference type="OrthoDB" id="1807585at2"/>